<dbReference type="InterPro" id="IPR027417">
    <property type="entry name" value="P-loop_NTPase"/>
</dbReference>
<feature type="domain" description="KaiC" evidence="3">
    <location>
        <begin position="4"/>
        <end position="243"/>
    </location>
</feature>
<dbReference type="GO" id="GO:0004674">
    <property type="term" value="F:protein serine/threonine kinase activity"/>
    <property type="evidence" value="ECO:0007669"/>
    <property type="project" value="UniProtKB-EC"/>
</dbReference>
<comment type="caution">
    <text evidence="4">The sequence shown here is derived from an EMBL/GenBank/DDBJ whole genome shotgun (WGS) entry which is preliminary data.</text>
</comment>
<dbReference type="GO" id="GO:0005524">
    <property type="term" value="F:ATP binding"/>
    <property type="evidence" value="ECO:0007669"/>
    <property type="project" value="UniProtKB-KW"/>
</dbReference>
<dbReference type="PROSITE" id="PS51146">
    <property type="entry name" value="KAIC"/>
    <property type="match status" value="1"/>
</dbReference>
<organism evidence="4 5">
    <name type="scientific">Candidatus Bilamarchaeum dharawalense</name>
    <dbReference type="NCBI Taxonomy" id="2885759"/>
    <lineage>
        <taxon>Archaea</taxon>
        <taxon>Candidatus Micrarchaeota</taxon>
        <taxon>Candidatus Micrarchaeia</taxon>
        <taxon>Candidatus Anstonellales</taxon>
        <taxon>Candidatus Bilamarchaeaceae</taxon>
        <taxon>Candidatus Bilamarchaeum</taxon>
    </lineage>
</organism>
<dbReference type="Gene3D" id="3.40.50.300">
    <property type="entry name" value="P-loop containing nucleotide triphosphate hydrolases"/>
    <property type="match status" value="1"/>
</dbReference>
<dbReference type="PANTHER" id="PTHR43637">
    <property type="entry name" value="UPF0273 PROTEIN TM_0370"/>
    <property type="match status" value="1"/>
</dbReference>
<dbReference type="EC" id="2.7.11.1" evidence="4"/>
<name>A0A5E4LSB6_9ARCH</name>
<evidence type="ECO:0000256" key="1">
    <source>
        <dbReference type="ARBA" id="ARBA00022741"/>
    </source>
</evidence>
<evidence type="ECO:0000256" key="2">
    <source>
        <dbReference type="ARBA" id="ARBA00022840"/>
    </source>
</evidence>
<keyword evidence="2" id="KW-0067">ATP-binding</keyword>
<dbReference type="EMBL" id="CABMJJ010000009">
    <property type="protein sequence ID" value="VVC04038.1"/>
    <property type="molecule type" value="Genomic_DNA"/>
</dbReference>
<accession>A0A5E4LSB6</accession>
<dbReference type="SUPFAM" id="SSF52540">
    <property type="entry name" value="P-loop containing nucleoside triphosphate hydrolases"/>
    <property type="match status" value="1"/>
</dbReference>
<dbReference type="AlphaFoldDB" id="A0A5E4LSB6"/>
<dbReference type="InterPro" id="IPR014774">
    <property type="entry name" value="KaiC-like_dom"/>
</dbReference>
<keyword evidence="1" id="KW-0547">Nucleotide-binding</keyword>
<protein>
    <submittedName>
        <fullName evidence="4">Circadian clock protein kinase KaiC</fullName>
        <ecNumber evidence="4">2.7.11.1</ecNumber>
    </submittedName>
</protein>
<evidence type="ECO:0000259" key="3">
    <source>
        <dbReference type="PROSITE" id="PS51146"/>
    </source>
</evidence>
<dbReference type="Pfam" id="PF06745">
    <property type="entry name" value="ATPase"/>
    <property type="match status" value="1"/>
</dbReference>
<keyword evidence="4" id="KW-0418">Kinase</keyword>
<sequence length="280" mass="31371">MERVFTKSGISGLDEVLGGGFLENSLITVSGPTGCGKSTLAAQFIHNGALIHNEPGLYISIEESRADFLFHNSAYKWDFPALERDRKFILLDYPIHEVDQIINQASAIQEIIATTGVKRVVIDSIMPIALFFKEDDERKRGFLKFIENLRKWKSTILIVSEDITATDSEHVPNTGYGIESFTDGWLNLFYRYDDRAMERNRYIEVLKLKGMSHSTKSYPIDIDENGLRVVLPAGIKIPLEEAKVGTVPTVQKPVKTPAKTSDAAAKIAAVKKRLVRSERV</sequence>
<dbReference type="InterPro" id="IPR010624">
    <property type="entry name" value="KaiC_dom"/>
</dbReference>
<gene>
    <name evidence="4" type="primary">kaiC_4</name>
    <name evidence="4" type="ORF">LFW2832_00695</name>
</gene>
<evidence type="ECO:0000313" key="4">
    <source>
        <dbReference type="EMBL" id="VVC04038.1"/>
    </source>
</evidence>
<keyword evidence="4" id="KW-0808">Transferase</keyword>
<reference evidence="4 5" key="1">
    <citation type="submission" date="2019-08" db="EMBL/GenBank/DDBJ databases">
        <authorList>
            <person name="Vazquez-Campos X."/>
        </authorList>
    </citation>
    <scope>NUCLEOTIDE SEQUENCE [LARGE SCALE GENOMIC DNA]</scope>
    <source>
        <strain evidence="4">LFW-283_2</strain>
    </source>
</reference>
<proteinExistence type="predicted"/>
<evidence type="ECO:0000313" key="5">
    <source>
        <dbReference type="Proteomes" id="UP000789941"/>
    </source>
</evidence>
<dbReference type="Proteomes" id="UP000789941">
    <property type="component" value="Unassembled WGS sequence"/>
</dbReference>